<reference evidence="1 2" key="1">
    <citation type="journal article" date="2018" name="Gigascience">
        <title>Genomes of trombidid mites reveal novel predicted allergens and laterally-transferred genes associated with secondary metabolism.</title>
        <authorList>
            <person name="Dong X."/>
            <person name="Chaisiri K."/>
            <person name="Xia D."/>
            <person name="Armstrong S.D."/>
            <person name="Fang Y."/>
            <person name="Donnelly M.J."/>
            <person name="Kadowaki T."/>
            <person name="McGarry J.W."/>
            <person name="Darby A.C."/>
            <person name="Makepeace B.L."/>
        </authorList>
    </citation>
    <scope>NUCLEOTIDE SEQUENCE [LARGE SCALE GENOMIC DNA]</scope>
    <source>
        <strain evidence="1">UoL-UT</strain>
    </source>
</reference>
<accession>A0A443RV12</accession>
<evidence type="ECO:0000313" key="2">
    <source>
        <dbReference type="Proteomes" id="UP000288716"/>
    </source>
</evidence>
<evidence type="ECO:0000313" key="1">
    <source>
        <dbReference type="EMBL" id="RWS19203.1"/>
    </source>
</evidence>
<name>A0A443RV12_9ACAR</name>
<dbReference type="VEuPathDB" id="VectorBase:LDEU012837"/>
<gene>
    <name evidence="1" type="ORF">B4U80_08301</name>
</gene>
<keyword evidence="2" id="KW-1185">Reference proteome</keyword>
<dbReference type="Proteomes" id="UP000288716">
    <property type="component" value="Unassembled WGS sequence"/>
</dbReference>
<feature type="non-terminal residue" evidence="1">
    <location>
        <position position="1"/>
    </location>
</feature>
<sequence length="68" mass="8378">ANSDDQELRSQLCNWKNLKRLSNEFNIRIFTPAKNWHRDLNSPKPEYRYTIFIFSLRTAIRLRIYFRT</sequence>
<comment type="caution">
    <text evidence="1">The sequence shown here is derived from an EMBL/GenBank/DDBJ whole genome shotgun (WGS) entry which is preliminary data.</text>
</comment>
<protein>
    <submittedName>
        <fullName evidence="1">Uncharacterized protein</fullName>
    </submittedName>
</protein>
<proteinExistence type="predicted"/>
<dbReference type="AlphaFoldDB" id="A0A443RV12"/>
<dbReference type="EMBL" id="NCKV01028982">
    <property type="protein sequence ID" value="RWS19203.1"/>
    <property type="molecule type" value="Genomic_DNA"/>
</dbReference>
<organism evidence="1 2">
    <name type="scientific">Leptotrombidium deliense</name>
    <dbReference type="NCBI Taxonomy" id="299467"/>
    <lineage>
        <taxon>Eukaryota</taxon>
        <taxon>Metazoa</taxon>
        <taxon>Ecdysozoa</taxon>
        <taxon>Arthropoda</taxon>
        <taxon>Chelicerata</taxon>
        <taxon>Arachnida</taxon>
        <taxon>Acari</taxon>
        <taxon>Acariformes</taxon>
        <taxon>Trombidiformes</taxon>
        <taxon>Prostigmata</taxon>
        <taxon>Anystina</taxon>
        <taxon>Parasitengona</taxon>
        <taxon>Trombiculoidea</taxon>
        <taxon>Trombiculidae</taxon>
        <taxon>Leptotrombidium</taxon>
    </lineage>
</organism>